<dbReference type="InterPro" id="IPR010399">
    <property type="entry name" value="Tify_dom"/>
</dbReference>
<dbReference type="Pfam" id="PF06200">
    <property type="entry name" value="tify"/>
    <property type="match status" value="1"/>
</dbReference>
<dbReference type="AlphaFoldDB" id="A0A6D2KKN9"/>
<evidence type="ECO:0000313" key="5">
    <source>
        <dbReference type="EMBL" id="CAA7052468.1"/>
    </source>
</evidence>
<feature type="compositionally biased region" description="Basic and acidic residues" evidence="3">
    <location>
        <begin position="254"/>
        <end position="276"/>
    </location>
</feature>
<evidence type="ECO:0000313" key="6">
    <source>
        <dbReference type="Proteomes" id="UP000467841"/>
    </source>
</evidence>
<dbReference type="InterPro" id="IPR018467">
    <property type="entry name" value="CCT_CS"/>
</dbReference>
<evidence type="ECO:0000256" key="2">
    <source>
        <dbReference type="RuleBase" id="RU369065"/>
    </source>
</evidence>
<comment type="subcellular location">
    <subcellularLocation>
        <location evidence="2">Nucleus</location>
    </subcellularLocation>
</comment>
<dbReference type="InterPro" id="IPR040390">
    <property type="entry name" value="TIFY/JAZ"/>
</dbReference>
<reference evidence="5" key="1">
    <citation type="submission" date="2020-01" db="EMBL/GenBank/DDBJ databases">
        <authorList>
            <person name="Mishra B."/>
        </authorList>
    </citation>
    <scope>NUCLEOTIDE SEQUENCE [LARGE SCALE GENOMIC DNA]</scope>
</reference>
<feature type="region of interest" description="Disordered" evidence="3">
    <location>
        <begin position="205"/>
        <end position="276"/>
    </location>
</feature>
<organism evidence="5 6">
    <name type="scientific">Microthlaspi erraticum</name>
    <dbReference type="NCBI Taxonomy" id="1685480"/>
    <lineage>
        <taxon>Eukaryota</taxon>
        <taxon>Viridiplantae</taxon>
        <taxon>Streptophyta</taxon>
        <taxon>Embryophyta</taxon>
        <taxon>Tracheophyta</taxon>
        <taxon>Spermatophyta</taxon>
        <taxon>Magnoliopsida</taxon>
        <taxon>eudicotyledons</taxon>
        <taxon>Gunneridae</taxon>
        <taxon>Pentapetalae</taxon>
        <taxon>rosids</taxon>
        <taxon>malvids</taxon>
        <taxon>Brassicales</taxon>
        <taxon>Brassicaceae</taxon>
        <taxon>Coluteocarpeae</taxon>
        <taxon>Microthlaspi</taxon>
    </lineage>
</organism>
<comment type="caution">
    <text evidence="5">The sequence shown here is derived from an EMBL/GenBank/DDBJ whole genome shotgun (WGS) entry which is preliminary data.</text>
</comment>
<comment type="similarity">
    <text evidence="1 2">Belongs to the TIFY/JAZ family.</text>
</comment>
<dbReference type="PROSITE" id="PS51320">
    <property type="entry name" value="TIFY"/>
    <property type="match status" value="1"/>
</dbReference>
<dbReference type="Proteomes" id="UP000467841">
    <property type="component" value="Unassembled WGS sequence"/>
</dbReference>
<dbReference type="Pfam" id="PF09425">
    <property type="entry name" value="Jas_motif"/>
    <property type="match status" value="1"/>
</dbReference>
<keyword evidence="2" id="KW-0539">Nucleus</keyword>
<dbReference type="GO" id="GO:0009611">
    <property type="term" value="P:response to wounding"/>
    <property type="evidence" value="ECO:0007669"/>
    <property type="project" value="UniProtKB-UniRule"/>
</dbReference>
<feature type="domain" description="Tify" evidence="4">
    <location>
        <begin position="102"/>
        <end position="137"/>
    </location>
</feature>
<dbReference type="OrthoDB" id="1937734at2759"/>
<evidence type="ECO:0000256" key="3">
    <source>
        <dbReference type="SAM" id="MobiDB-lite"/>
    </source>
</evidence>
<keyword evidence="6" id="KW-1185">Reference proteome</keyword>
<gene>
    <name evidence="5" type="ORF">MERR_LOCUS39703</name>
</gene>
<sequence length="276" mass="30424">MSTGQAPEKSSFSRRCTLLSRYLKEKGSFGNIDIGLARKSDLELVGKSDLIGQQNGMKKAETSEITPFGLIQKLSVGEASTSSGGKATYTNLSISEPAKVVPEPGNSQLTIFFGGRVIVYNEFPEDKAKEIMEVAKEANPVVVDSKNTHKHMNLDMNVSNQSNIEIPDLNEPSSSENNEDHQTGQPHQAVERIARRASLHRFFSKRKDRAVARAPYQVNQNSGHYPTKPEMVGPSVEPGQSSRPPVTPPKPKRHNDVSMEVDEKERNGSKDLDLKL</sequence>
<dbReference type="GO" id="GO:0005634">
    <property type="term" value="C:nucleus"/>
    <property type="evidence" value="ECO:0007669"/>
    <property type="project" value="UniProtKB-SubCell"/>
</dbReference>
<dbReference type="EMBL" id="CACVBM020001496">
    <property type="protein sequence ID" value="CAA7052468.1"/>
    <property type="molecule type" value="Genomic_DNA"/>
</dbReference>
<dbReference type="GO" id="GO:0031347">
    <property type="term" value="P:regulation of defense response"/>
    <property type="evidence" value="ECO:0007669"/>
    <property type="project" value="UniProtKB-UniRule"/>
</dbReference>
<comment type="function">
    <text evidence="2">Repressor of jasmonate responses.</text>
</comment>
<dbReference type="PANTHER" id="PTHR33077">
    <property type="entry name" value="PROTEIN TIFY 4A-RELATED-RELATED"/>
    <property type="match status" value="1"/>
</dbReference>
<dbReference type="SMART" id="SM00979">
    <property type="entry name" value="TIFY"/>
    <property type="match status" value="1"/>
</dbReference>
<evidence type="ECO:0000256" key="1">
    <source>
        <dbReference type="ARBA" id="ARBA00008614"/>
    </source>
</evidence>
<proteinExistence type="inferred from homology"/>
<comment type="domain">
    <text evidence="2">The jas domain is required for interaction with COI1.</text>
</comment>
<dbReference type="PANTHER" id="PTHR33077:SF68">
    <property type="entry name" value="PROTEIN TIFY 11B"/>
    <property type="match status" value="1"/>
</dbReference>
<evidence type="ECO:0000259" key="4">
    <source>
        <dbReference type="PROSITE" id="PS51320"/>
    </source>
</evidence>
<dbReference type="GO" id="GO:2000022">
    <property type="term" value="P:regulation of jasmonic acid mediated signaling pathway"/>
    <property type="evidence" value="ECO:0007669"/>
    <property type="project" value="UniProtKB-UniRule"/>
</dbReference>
<accession>A0A6D2KKN9</accession>
<name>A0A6D2KKN9_9BRAS</name>
<keyword evidence="2" id="KW-1184">Jasmonic acid signaling pathway</keyword>
<protein>
    <recommendedName>
        <fullName evidence="2">Protein TIFY</fullName>
    </recommendedName>
    <alternativeName>
        <fullName evidence="2">Jasmonate ZIM domain-containing protein</fullName>
    </alternativeName>
</protein>
<feature type="region of interest" description="Disordered" evidence="3">
    <location>
        <begin position="158"/>
        <end position="188"/>
    </location>
</feature>